<organism evidence="1 2">
    <name type="scientific">Elysia crispata</name>
    <name type="common">lettuce slug</name>
    <dbReference type="NCBI Taxonomy" id="231223"/>
    <lineage>
        <taxon>Eukaryota</taxon>
        <taxon>Metazoa</taxon>
        <taxon>Spiralia</taxon>
        <taxon>Lophotrochozoa</taxon>
        <taxon>Mollusca</taxon>
        <taxon>Gastropoda</taxon>
        <taxon>Heterobranchia</taxon>
        <taxon>Euthyneura</taxon>
        <taxon>Panpulmonata</taxon>
        <taxon>Sacoglossa</taxon>
        <taxon>Placobranchoidea</taxon>
        <taxon>Plakobranchidae</taxon>
        <taxon>Elysia</taxon>
    </lineage>
</organism>
<evidence type="ECO:0000313" key="2">
    <source>
        <dbReference type="Proteomes" id="UP001283361"/>
    </source>
</evidence>
<proteinExistence type="predicted"/>
<accession>A0AAE1CUD6</accession>
<dbReference type="Proteomes" id="UP001283361">
    <property type="component" value="Unassembled WGS sequence"/>
</dbReference>
<name>A0AAE1CUD6_9GAST</name>
<dbReference type="EMBL" id="JAWDGP010006768">
    <property type="protein sequence ID" value="KAK3735740.1"/>
    <property type="molecule type" value="Genomic_DNA"/>
</dbReference>
<dbReference type="AlphaFoldDB" id="A0AAE1CUD6"/>
<keyword evidence="2" id="KW-1185">Reference proteome</keyword>
<protein>
    <submittedName>
        <fullName evidence="1">Uncharacterized protein</fullName>
    </submittedName>
</protein>
<reference evidence="1" key="1">
    <citation type="journal article" date="2023" name="G3 (Bethesda)">
        <title>A reference genome for the long-term kleptoplast-retaining sea slug Elysia crispata morphotype clarki.</title>
        <authorList>
            <person name="Eastman K.E."/>
            <person name="Pendleton A.L."/>
            <person name="Shaikh M.A."/>
            <person name="Suttiyut T."/>
            <person name="Ogas R."/>
            <person name="Tomko P."/>
            <person name="Gavelis G."/>
            <person name="Widhalm J.R."/>
            <person name="Wisecaver J.H."/>
        </authorList>
    </citation>
    <scope>NUCLEOTIDE SEQUENCE</scope>
    <source>
        <strain evidence="1">ECLA1</strain>
    </source>
</reference>
<sequence>MAELVNCHTGDYCANWRSIGLSIGPGLAWRAAGHLTTYLALGPELGHSQVNLLFLQGPRPRFPAMNPSS</sequence>
<evidence type="ECO:0000313" key="1">
    <source>
        <dbReference type="EMBL" id="KAK3735740.1"/>
    </source>
</evidence>
<gene>
    <name evidence="1" type="ORF">RRG08_024535</name>
</gene>
<comment type="caution">
    <text evidence="1">The sequence shown here is derived from an EMBL/GenBank/DDBJ whole genome shotgun (WGS) entry which is preliminary data.</text>
</comment>